<dbReference type="Gene3D" id="3.30.70.20">
    <property type="match status" value="1"/>
</dbReference>
<evidence type="ECO:0000313" key="7">
    <source>
        <dbReference type="Proteomes" id="UP000003160"/>
    </source>
</evidence>
<evidence type="ECO:0000256" key="2">
    <source>
        <dbReference type="ARBA" id="ARBA00022723"/>
    </source>
</evidence>
<dbReference type="InterPro" id="IPR017900">
    <property type="entry name" value="4Fe4S_Fe_S_CS"/>
</dbReference>
<dbReference type="GO" id="GO:0010181">
    <property type="term" value="F:FMN binding"/>
    <property type="evidence" value="ECO:0007669"/>
    <property type="project" value="InterPro"/>
</dbReference>
<dbReference type="SUPFAM" id="SSF54862">
    <property type="entry name" value="4Fe-4S ferredoxins"/>
    <property type="match status" value="1"/>
</dbReference>
<dbReference type="SUPFAM" id="SSF52218">
    <property type="entry name" value="Flavoproteins"/>
    <property type="match status" value="1"/>
</dbReference>
<reference evidence="6 7" key="1">
    <citation type="submission" date="2009-10" db="EMBL/GenBank/DDBJ databases">
        <authorList>
            <person name="Qin X."/>
            <person name="Bachman B."/>
            <person name="Battles P."/>
            <person name="Bell A."/>
            <person name="Bess C."/>
            <person name="Bickham C."/>
            <person name="Chaboub L."/>
            <person name="Chen D."/>
            <person name="Coyle M."/>
            <person name="Deiros D.R."/>
            <person name="Dinh H."/>
            <person name="Forbes L."/>
            <person name="Fowler G."/>
            <person name="Francisco L."/>
            <person name="Fu Q."/>
            <person name="Gubbala S."/>
            <person name="Hale W."/>
            <person name="Han Y."/>
            <person name="Hemphill L."/>
            <person name="Highlander S.K."/>
            <person name="Hirani K."/>
            <person name="Hogues M."/>
            <person name="Jackson L."/>
            <person name="Jakkamsetti A."/>
            <person name="Javaid M."/>
            <person name="Jiang H."/>
            <person name="Korchina V."/>
            <person name="Kovar C."/>
            <person name="Lara F."/>
            <person name="Lee S."/>
            <person name="Mata R."/>
            <person name="Mathew T."/>
            <person name="Moen C."/>
            <person name="Morales K."/>
            <person name="Munidasa M."/>
            <person name="Nazareth L."/>
            <person name="Ngo R."/>
            <person name="Nguyen L."/>
            <person name="Okwuonu G."/>
            <person name="Ongeri F."/>
            <person name="Patil S."/>
            <person name="Petrosino J."/>
            <person name="Pham C."/>
            <person name="Pham P."/>
            <person name="Pu L.-L."/>
            <person name="Puazo M."/>
            <person name="Raj R."/>
            <person name="Reid J."/>
            <person name="Rouhana J."/>
            <person name="Saada N."/>
            <person name="Shang Y."/>
            <person name="Simmons D."/>
            <person name="Thornton R."/>
            <person name="Warren J."/>
            <person name="Weissenberger G."/>
            <person name="Zhang J."/>
            <person name="Zhang L."/>
            <person name="Zhou C."/>
            <person name="Zhu D."/>
            <person name="Muzny D."/>
            <person name="Worley K."/>
            <person name="Gibbs R."/>
        </authorList>
    </citation>
    <scope>NUCLEOTIDE SEQUENCE [LARGE SCALE GENOMIC DNA]</scope>
    <source>
        <strain evidence="6 7">DSM 17361</strain>
    </source>
</reference>
<gene>
    <name evidence="6" type="ORF">HMPREF0645_1843</name>
</gene>
<feature type="domain" description="4Fe-4S ferredoxin-type" evidence="5">
    <location>
        <begin position="185"/>
        <end position="214"/>
    </location>
</feature>
<dbReference type="EMBL" id="ACKS01000073">
    <property type="protein sequence ID" value="EFA43681.1"/>
    <property type="molecule type" value="Genomic_DNA"/>
</dbReference>
<evidence type="ECO:0000259" key="5">
    <source>
        <dbReference type="PROSITE" id="PS51379"/>
    </source>
</evidence>
<evidence type="ECO:0000256" key="1">
    <source>
        <dbReference type="ARBA" id="ARBA00001917"/>
    </source>
</evidence>
<accession>D1PY08</accession>
<dbReference type="InterPro" id="IPR001226">
    <property type="entry name" value="Flavodoxin_CS"/>
</dbReference>
<dbReference type="Proteomes" id="UP000003160">
    <property type="component" value="Unassembled WGS sequence"/>
</dbReference>
<dbReference type="HOGENOM" id="CLU_068049_0_0_10"/>
<keyword evidence="4" id="KW-0411">Iron-sulfur</keyword>
<organism evidence="6 7">
    <name type="scientific">Hallella bergensis DSM 17361</name>
    <dbReference type="NCBI Taxonomy" id="585502"/>
    <lineage>
        <taxon>Bacteria</taxon>
        <taxon>Pseudomonadati</taxon>
        <taxon>Bacteroidota</taxon>
        <taxon>Bacteroidia</taxon>
        <taxon>Bacteroidales</taxon>
        <taxon>Prevotellaceae</taxon>
        <taxon>Hallella</taxon>
    </lineage>
</organism>
<dbReference type="eggNOG" id="COG1143">
    <property type="taxonomic scope" value="Bacteria"/>
</dbReference>
<dbReference type="Pfam" id="PF13237">
    <property type="entry name" value="Fer4_10"/>
    <property type="match status" value="1"/>
</dbReference>
<comment type="cofactor">
    <cofactor evidence="1">
        <name>FMN</name>
        <dbReference type="ChEBI" id="CHEBI:58210"/>
    </cofactor>
</comment>
<feature type="domain" description="4Fe-4S ferredoxin-type" evidence="5">
    <location>
        <begin position="215"/>
        <end position="245"/>
    </location>
</feature>
<keyword evidence="2" id="KW-0479">Metal-binding</keyword>
<dbReference type="PROSITE" id="PS00198">
    <property type="entry name" value="4FE4S_FER_1"/>
    <property type="match status" value="2"/>
</dbReference>
<dbReference type="PROSITE" id="PS51379">
    <property type="entry name" value="4FE4S_FER_2"/>
    <property type="match status" value="2"/>
</dbReference>
<dbReference type="InterPro" id="IPR047964">
    <property type="entry name" value="EFR1-like"/>
</dbReference>
<keyword evidence="3" id="KW-0408">Iron</keyword>
<dbReference type="InterPro" id="IPR017896">
    <property type="entry name" value="4Fe4S_Fe-S-bd"/>
</dbReference>
<dbReference type="GO" id="GO:0046872">
    <property type="term" value="F:metal ion binding"/>
    <property type="evidence" value="ECO:0007669"/>
    <property type="project" value="UniProtKB-KW"/>
</dbReference>
<dbReference type="PROSITE" id="PS00201">
    <property type="entry name" value="FLAVODOXIN"/>
    <property type="match status" value="1"/>
</dbReference>
<dbReference type="InterPro" id="IPR029039">
    <property type="entry name" value="Flavoprotein-like_sf"/>
</dbReference>
<protein>
    <submittedName>
        <fullName evidence="6">4Fe-4S binding domain protein</fullName>
    </submittedName>
</protein>
<name>D1PY08_9BACT</name>
<evidence type="ECO:0000313" key="6">
    <source>
        <dbReference type="EMBL" id="EFA43681.1"/>
    </source>
</evidence>
<proteinExistence type="predicted"/>
<comment type="caution">
    <text evidence="6">The sequence shown here is derived from an EMBL/GenBank/DDBJ whole genome shotgun (WGS) entry which is preliminary data.</text>
</comment>
<dbReference type="Gene3D" id="3.40.50.360">
    <property type="match status" value="1"/>
</dbReference>
<evidence type="ECO:0000256" key="4">
    <source>
        <dbReference type="ARBA" id="ARBA00023014"/>
    </source>
</evidence>
<dbReference type="AlphaFoldDB" id="D1PY08"/>
<dbReference type="NCBIfam" id="NF038196">
    <property type="entry name" value="ferrodoxin_EFR1"/>
    <property type="match status" value="1"/>
</dbReference>
<dbReference type="PANTHER" id="PTHR43122">
    <property type="entry name" value="FERREDOXIN SUBUNIT OF PYRUVATE:FLAVODOXIN OXIDOREDUCTASE-RELATED"/>
    <property type="match status" value="1"/>
</dbReference>
<dbReference type="RefSeq" id="WP_007173946.1">
    <property type="nucleotide sequence ID" value="NZ_GG704781.1"/>
</dbReference>
<keyword evidence="7" id="KW-1185">Reference proteome</keyword>
<dbReference type="OrthoDB" id="9813995at2"/>
<dbReference type="GO" id="GO:0051536">
    <property type="term" value="F:iron-sulfur cluster binding"/>
    <property type="evidence" value="ECO:0007669"/>
    <property type="project" value="UniProtKB-KW"/>
</dbReference>
<evidence type="ECO:0000256" key="3">
    <source>
        <dbReference type="ARBA" id="ARBA00023004"/>
    </source>
</evidence>
<dbReference type="GO" id="GO:0009055">
    <property type="term" value="F:electron transfer activity"/>
    <property type="evidence" value="ECO:0007669"/>
    <property type="project" value="InterPro"/>
</dbReference>
<dbReference type="PANTHER" id="PTHR43122:SF1">
    <property type="entry name" value="IRON-SULFUR-BINDING PROTEIN"/>
    <property type="match status" value="1"/>
</dbReference>
<sequence length="267" mass="30652">MIFYFSATGNTRWAAQQLSDATGEQLINISEFNADKPLAQPQSGERIGFCFPVHGWRPPLIVRKFIENLRLRTEGHYVYALCTAGDTIGETMDIFERDLHNKGIRLDAAFSLLMPESYVGLPFMDVDGPEKEQKKISNAATELEKYTSIILNKEHYRILPHLGKWPRINSRLIGDVFVKYLITDKHFHVDSTKCVKCGICAEVCPVKDIEGGLGFEPKWKYNDTCLTCFACYHHCPHHAIEFGNQTKNKGQYFYNHHRHKSNKELLK</sequence>